<dbReference type="InterPro" id="IPR001789">
    <property type="entry name" value="Sig_transdc_resp-reg_receiver"/>
</dbReference>
<dbReference type="InterPro" id="IPR011006">
    <property type="entry name" value="CheY-like_superfamily"/>
</dbReference>
<sequence>MAGSEESFYGKFKILIADDQSKAAYSDYLALQHSNIFIVSNVGNIDDMKKLLELEKFDVVIMNFSFKNNRGLSEIQNAKRKSCNNRLRFLVINSYNENGNKETAYQNNADLYIARPITSANLIQEIKNLAKYEYRKAERVKCHIKFIATYNNEKFETFATDISVDGTHLLDEDKKINPEVGHEIEMEFIIPKTSETFKCFGKIVRLTKTGFGLQFKNLTDQDIITLKYGIF</sequence>
<evidence type="ECO:0000313" key="3">
    <source>
        <dbReference type="EMBL" id="APJ03653.1"/>
    </source>
</evidence>
<dbReference type="Proteomes" id="UP000184731">
    <property type="component" value="Chromosome"/>
</dbReference>
<dbReference type="GO" id="GO:0035438">
    <property type="term" value="F:cyclic-di-GMP binding"/>
    <property type="evidence" value="ECO:0007669"/>
    <property type="project" value="InterPro"/>
</dbReference>
<evidence type="ECO:0000259" key="2">
    <source>
        <dbReference type="PROSITE" id="PS50110"/>
    </source>
</evidence>
<dbReference type="AlphaFoldDB" id="A0A1L4D0B6"/>
<organism evidence="3 4">
    <name type="scientific">Silvanigrella aquatica</name>
    <dbReference type="NCBI Taxonomy" id="1915309"/>
    <lineage>
        <taxon>Bacteria</taxon>
        <taxon>Pseudomonadati</taxon>
        <taxon>Bdellovibrionota</taxon>
        <taxon>Oligoflexia</taxon>
        <taxon>Silvanigrellales</taxon>
        <taxon>Silvanigrellaceae</taxon>
        <taxon>Silvanigrella</taxon>
    </lineage>
</organism>
<dbReference type="PROSITE" id="PS50110">
    <property type="entry name" value="RESPONSE_REGULATORY"/>
    <property type="match status" value="1"/>
</dbReference>
<dbReference type="SUPFAM" id="SSF141371">
    <property type="entry name" value="PilZ domain-like"/>
    <property type="match status" value="1"/>
</dbReference>
<evidence type="ECO:0000313" key="4">
    <source>
        <dbReference type="Proteomes" id="UP000184731"/>
    </source>
</evidence>
<evidence type="ECO:0000256" key="1">
    <source>
        <dbReference type="PROSITE-ProRule" id="PRU00169"/>
    </source>
</evidence>
<dbReference type="RefSeq" id="WP_148697393.1">
    <property type="nucleotide sequence ID" value="NZ_CP017834.1"/>
</dbReference>
<dbReference type="STRING" id="1915309.AXG55_06925"/>
<dbReference type="KEGG" id="saqi:AXG55_06925"/>
<dbReference type="GO" id="GO:0000160">
    <property type="term" value="P:phosphorelay signal transduction system"/>
    <property type="evidence" value="ECO:0007669"/>
    <property type="project" value="InterPro"/>
</dbReference>
<dbReference type="EMBL" id="CP017834">
    <property type="protein sequence ID" value="APJ03653.1"/>
    <property type="molecule type" value="Genomic_DNA"/>
</dbReference>
<dbReference type="Pfam" id="PF00072">
    <property type="entry name" value="Response_reg"/>
    <property type="match status" value="1"/>
</dbReference>
<dbReference type="Gene3D" id="2.40.10.220">
    <property type="entry name" value="predicted glycosyltransferase like domains"/>
    <property type="match status" value="1"/>
</dbReference>
<keyword evidence="4" id="KW-1185">Reference proteome</keyword>
<name>A0A1L4D0B6_9BACT</name>
<dbReference type="OrthoDB" id="5296245at2"/>
<accession>A0A1L4D0B6</accession>
<dbReference type="SUPFAM" id="SSF52172">
    <property type="entry name" value="CheY-like"/>
    <property type="match status" value="1"/>
</dbReference>
<dbReference type="Gene3D" id="3.40.50.2300">
    <property type="match status" value="1"/>
</dbReference>
<feature type="domain" description="Response regulatory" evidence="2">
    <location>
        <begin position="13"/>
        <end position="130"/>
    </location>
</feature>
<proteinExistence type="predicted"/>
<comment type="caution">
    <text evidence="1">Lacks conserved residue(s) required for the propagation of feature annotation.</text>
</comment>
<reference evidence="3 4" key="1">
    <citation type="submission" date="2016-10" db="EMBL/GenBank/DDBJ databases">
        <title>Silvanigrella aquatica sp. nov., isolated from a freshwater lake located in the Black Forest, Germany, description of Silvanigrellaceae fam. nov., Silvanigrellales ord. nov., reclassification of the order Bdellovibrionales in the class Oligoflexia, reclassification of the families Bacteriovoracaceae and Halobacteriovoraceae in the new order Bacteriovoracales ord. nov., and reclassification of the family Pseudobacteriovoracaceae in the order Oligoflexiales.</title>
        <authorList>
            <person name="Hahn M.W."/>
            <person name="Schmidt J."/>
            <person name="Koll U."/>
            <person name="Rohde M."/>
            <person name="Verbag S."/>
            <person name="Pitt A."/>
            <person name="Nakai R."/>
            <person name="Naganuma T."/>
            <person name="Lang E."/>
        </authorList>
    </citation>
    <scope>NUCLEOTIDE SEQUENCE [LARGE SCALE GENOMIC DNA]</scope>
    <source>
        <strain evidence="3 4">MWH-Nonnen-W8red</strain>
    </source>
</reference>
<protein>
    <recommendedName>
        <fullName evidence="2">Response regulatory domain-containing protein</fullName>
    </recommendedName>
</protein>
<dbReference type="Pfam" id="PF07238">
    <property type="entry name" value="PilZ"/>
    <property type="match status" value="1"/>
</dbReference>
<gene>
    <name evidence="3" type="ORF">AXG55_06925</name>
</gene>
<dbReference type="InterPro" id="IPR009875">
    <property type="entry name" value="PilZ_domain"/>
</dbReference>